<gene>
    <name evidence="2" type="ORF">EV420DRAFT_1483426</name>
</gene>
<comment type="caution">
    <text evidence="2">The sequence shown here is derived from an EMBL/GenBank/DDBJ whole genome shotgun (WGS) entry which is preliminary data.</text>
</comment>
<keyword evidence="1" id="KW-0812">Transmembrane</keyword>
<proteinExistence type="predicted"/>
<name>A0AA39MVQ6_ARMTA</name>
<reference evidence="2" key="1">
    <citation type="submission" date="2023-06" db="EMBL/GenBank/DDBJ databases">
        <authorList>
            <consortium name="Lawrence Berkeley National Laboratory"/>
            <person name="Ahrendt S."/>
            <person name="Sahu N."/>
            <person name="Indic B."/>
            <person name="Wong-Bajracharya J."/>
            <person name="Merenyi Z."/>
            <person name="Ke H.-M."/>
            <person name="Monk M."/>
            <person name="Kocsube S."/>
            <person name="Drula E."/>
            <person name="Lipzen A."/>
            <person name="Balint B."/>
            <person name="Henrissat B."/>
            <person name="Andreopoulos B."/>
            <person name="Martin F.M."/>
            <person name="Harder C.B."/>
            <person name="Rigling D."/>
            <person name="Ford K.L."/>
            <person name="Foster G.D."/>
            <person name="Pangilinan J."/>
            <person name="Papanicolaou A."/>
            <person name="Barry K."/>
            <person name="LaButti K."/>
            <person name="Viragh M."/>
            <person name="Koriabine M."/>
            <person name="Yan M."/>
            <person name="Riley R."/>
            <person name="Champramary S."/>
            <person name="Plett K.L."/>
            <person name="Tsai I.J."/>
            <person name="Slot J."/>
            <person name="Sipos G."/>
            <person name="Plett J."/>
            <person name="Nagy L.G."/>
            <person name="Grigoriev I.V."/>
        </authorList>
    </citation>
    <scope>NUCLEOTIDE SEQUENCE</scope>
    <source>
        <strain evidence="2">CCBAS 213</strain>
    </source>
</reference>
<organism evidence="2 3">
    <name type="scientific">Armillaria tabescens</name>
    <name type="common">Ringless honey mushroom</name>
    <name type="synonym">Agaricus tabescens</name>
    <dbReference type="NCBI Taxonomy" id="1929756"/>
    <lineage>
        <taxon>Eukaryota</taxon>
        <taxon>Fungi</taxon>
        <taxon>Dikarya</taxon>
        <taxon>Basidiomycota</taxon>
        <taxon>Agaricomycotina</taxon>
        <taxon>Agaricomycetes</taxon>
        <taxon>Agaricomycetidae</taxon>
        <taxon>Agaricales</taxon>
        <taxon>Marasmiineae</taxon>
        <taxon>Physalacriaceae</taxon>
        <taxon>Desarmillaria</taxon>
    </lineage>
</organism>
<dbReference type="EMBL" id="JAUEPS010000041">
    <property type="protein sequence ID" value="KAK0448412.1"/>
    <property type="molecule type" value="Genomic_DNA"/>
</dbReference>
<dbReference type="RefSeq" id="XP_060326517.1">
    <property type="nucleotide sequence ID" value="XM_060469984.1"/>
</dbReference>
<sequence length="179" mass="19905">MFSVSAPISLPAINTLRYALGPKNAHSTSAIAPYMRFYICRIPYGTLHLLNLQFALRRLYGLLMIALTVILASLILIDLLSALPFAFSKFRNLMRINRRYALRAHNIQHCCVSETDGSVLASIKAPKHLARLGNHENEALSIRLVSGPETKKDTTLPTLWSELKKVPDASHSLSIQQAV</sequence>
<dbReference type="GeneID" id="85353532"/>
<keyword evidence="1" id="KW-1133">Transmembrane helix</keyword>
<dbReference type="AlphaFoldDB" id="A0AA39MVQ6"/>
<keyword evidence="1" id="KW-0472">Membrane</keyword>
<evidence type="ECO:0000313" key="3">
    <source>
        <dbReference type="Proteomes" id="UP001175211"/>
    </source>
</evidence>
<evidence type="ECO:0000313" key="2">
    <source>
        <dbReference type="EMBL" id="KAK0448412.1"/>
    </source>
</evidence>
<evidence type="ECO:0000256" key="1">
    <source>
        <dbReference type="SAM" id="Phobius"/>
    </source>
</evidence>
<protein>
    <submittedName>
        <fullName evidence="2">Uncharacterized protein</fullName>
    </submittedName>
</protein>
<accession>A0AA39MVQ6</accession>
<keyword evidence="3" id="KW-1185">Reference proteome</keyword>
<feature type="transmembrane region" description="Helical" evidence="1">
    <location>
        <begin position="59"/>
        <end position="87"/>
    </location>
</feature>
<dbReference type="Proteomes" id="UP001175211">
    <property type="component" value="Unassembled WGS sequence"/>
</dbReference>